<dbReference type="GO" id="GO:0008097">
    <property type="term" value="F:5S rRNA binding"/>
    <property type="evidence" value="ECO:0007669"/>
    <property type="project" value="TreeGrafter"/>
</dbReference>
<keyword evidence="4 7" id="KW-0689">Ribosomal protein</keyword>
<dbReference type="GO" id="GO:0006412">
    <property type="term" value="P:translation"/>
    <property type="evidence" value="ECO:0007669"/>
    <property type="project" value="UniProtKB-UniRule"/>
</dbReference>
<evidence type="ECO:0000256" key="4">
    <source>
        <dbReference type="ARBA" id="ARBA00022980"/>
    </source>
</evidence>
<comment type="function">
    <text evidence="7">This is one of the proteins that bind and probably mediate the attachment of the 5S RNA into the large ribosomal subunit, where it forms part of the central protuberance.</text>
</comment>
<evidence type="ECO:0000313" key="8">
    <source>
        <dbReference type="EMBL" id="AMD90421.1"/>
    </source>
</evidence>
<keyword evidence="2 7" id="KW-0699">rRNA-binding</keyword>
<proteinExistence type="inferred from homology"/>
<evidence type="ECO:0000256" key="1">
    <source>
        <dbReference type="ARBA" id="ARBA00007116"/>
    </source>
</evidence>
<dbReference type="AlphaFoldDB" id="A0A109W4H4"/>
<evidence type="ECO:0000256" key="3">
    <source>
        <dbReference type="ARBA" id="ARBA00022884"/>
    </source>
</evidence>
<name>A0A109W4H4_9BACT</name>
<evidence type="ECO:0000256" key="5">
    <source>
        <dbReference type="ARBA" id="ARBA00023274"/>
    </source>
</evidence>
<evidence type="ECO:0000256" key="2">
    <source>
        <dbReference type="ARBA" id="ARBA00022730"/>
    </source>
</evidence>
<dbReference type="GO" id="GO:0022625">
    <property type="term" value="C:cytosolic large ribosomal subunit"/>
    <property type="evidence" value="ECO:0007669"/>
    <property type="project" value="TreeGrafter"/>
</dbReference>
<dbReference type="NCBIfam" id="TIGR00060">
    <property type="entry name" value="L18_bact"/>
    <property type="match status" value="1"/>
</dbReference>
<dbReference type="Pfam" id="PF00861">
    <property type="entry name" value="Ribosomal_L18p"/>
    <property type="match status" value="1"/>
</dbReference>
<dbReference type="SUPFAM" id="SSF53137">
    <property type="entry name" value="Translational machinery components"/>
    <property type="match status" value="1"/>
</dbReference>
<evidence type="ECO:0000256" key="7">
    <source>
        <dbReference type="HAMAP-Rule" id="MF_01337"/>
    </source>
</evidence>
<dbReference type="PANTHER" id="PTHR12899:SF3">
    <property type="entry name" value="LARGE RIBOSOMAL SUBUNIT PROTEIN UL18M"/>
    <property type="match status" value="1"/>
</dbReference>
<dbReference type="STRING" id="44742.AXF13_09995"/>
<evidence type="ECO:0000256" key="6">
    <source>
        <dbReference type="ARBA" id="ARBA00035197"/>
    </source>
</evidence>
<reference evidence="9" key="1">
    <citation type="submission" date="2016-02" db="EMBL/GenBank/DDBJ databases">
        <authorList>
            <person name="Holder M.E."/>
            <person name="Ajami N.J."/>
            <person name="Petrosino J.F."/>
        </authorList>
    </citation>
    <scope>NUCLEOTIDE SEQUENCE [LARGE SCALE GENOMIC DNA]</scope>
    <source>
        <strain evidence="9">CCUG 45958</strain>
    </source>
</reference>
<protein>
    <recommendedName>
        <fullName evidence="6 7">Large ribosomal subunit protein uL18</fullName>
    </recommendedName>
</protein>
<gene>
    <name evidence="7" type="primary">rplR</name>
    <name evidence="8" type="ORF">AXF13_09995</name>
</gene>
<keyword evidence="3 7" id="KW-0694">RNA-binding</keyword>
<comment type="similarity">
    <text evidence="1 7">Belongs to the universal ribosomal protein uL18 family.</text>
</comment>
<dbReference type="KEGG" id="dfi:AXF13_09995"/>
<keyword evidence="5 7" id="KW-0687">Ribonucleoprotein</keyword>
<accession>A0A109W4H4</accession>
<dbReference type="Gene3D" id="3.30.420.100">
    <property type="match status" value="1"/>
</dbReference>
<dbReference type="CDD" id="cd00432">
    <property type="entry name" value="Ribosomal_L18_L5e"/>
    <property type="match status" value="1"/>
</dbReference>
<keyword evidence="9" id="KW-1185">Reference proteome</keyword>
<dbReference type="Proteomes" id="UP000069241">
    <property type="component" value="Chromosome"/>
</dbReference>
<dbReference type="InterPro" id="IPR005484">
    <property type="entry name" value="Ribosomal_uL18_bac/plant/anim"/>
</dbReference>
<dbReference type="FunFam" id="3.30.420.100:FF:000001">
    <property type="entry name" value="50S ribosomal protein L18"/>
    <property type="match status" value="1"/>
</dbReference>
<evidence type="ECO:0000313" key="9">
    <source>
        <dbReference type="Proteomes" id="UP000069241"/>
    </source>
</evidence>
<dbReference type="GO" id="GO:0003735">
    <property type="term" value="F:structural constituent of ribosome"/>
    <property type="evidence" value="ECO:0007669"/>
    <property type="project" value="InterPro"/>
</dbReference>
<dbReference type="EMBL" id="CP014229">
    <property type="protein sequence ID" value="AMD90421.1"/>
    <property type="molecule type" value="Genomic_DNA"/>
</dbReference>
<dbReference type="InterPro" id="IPR057268">
    <property type="entry name" value="Ribosomal_L18"/>
</dbReference>
<dbReference type="HAMAP" id="MF_01337_B">
    <property type="entry name" value="Ribosomal_uL18_B"/>
    <property type="match status" value="1"/>
</dbReference>
<comment type="subunit">
    <text evidence="7">Part of the 50S ribosomal subunit; part of the 5S rRNA/L5/L18/L25 subcomplex. Contacts the 5S and 23S rRNAs.</text>
</comment>
<sequence length="119" mass="13346">MNYSKNESRQRRKIRIRKKVNGTAERPRLVVYRSNLHIYAQIVNDLEGATLVSASTLSLSKTESGLHCNKSGAERVGKEIARLAKEKNISKVVFDRNGYIYHGRVKAVADGAREGGLEF</sequence>
<dbReference type="RefSeq" id="WP_008685827.1">
    <property type="nucleotide sequence ID" value="NZ_CP014229.1"/>
</dbReference>
<organism evidence="8 9">
    <name type="scientific">Desulfovibrio fairfieldensis</name>
    <dbReference type="NCBI Taxonomy" id="44742"/>
    <lineage>
        <taxon>Bacteria</taxon>
        <taxon>Pseudomonadati</taxon>
        <taxon>Thermodesulfobacteriota</taxon>
        <taxon>Desulfovibrionia</taxon>
        <taxon>Desulfovibrionales</taxon>
        <taxon>Desulfovibrionaceae</taxon>
        <taxon>Desulfovibrio</taxon>
    </lineage>
</organism>
<dbReference type="PANTHER" id="PTHR12899">
    <property type="entry name" value="39S RIBOSOMAL PROTEIN L18, MITOCHONDRIAL"/>
    <property type="match status" value="1"/>
</dbReference>
<dbReference type="InterPro" id="IPR004389">
    <property type="entry name" value="Ribosomal_uL18_bac-type"/>
</dbReference>